<dbReference type="Proteomes" id="UP000694403">
    <property type="component" value="Unplaced"/>
</dbReference>
<feature type="region of interest" description="Disordered" evidence="1">
    <location>
        <begin position="1"/>
        <end position="130"/>
    </location>
</feature>
<proteinExistence type="predicted"/>
<sequence length="130" mass="13445">MLGRVRTAVAQLVGGLGPTPGAQRPRDSPASPPAPPGPSACRGPPAGGGGFSRPAFLQLSSEELQRADDHAGRAVQSPRETRRRLPWSTGYPACPGRTAGRSALPARGCPAPELRGRELGRGVPRGSREP</sequence>
<feature type="compositionally biased region" description="Basic and acidic residues" evidence="1">
    <location>
        <begin position="63"/>
        <end position="72"/>
    </location>
</feature>
<reference evidence="2" key="1">
    <citation type="submission" date="2025-08" db="UniProtKB">
        <authorList>
            <consortium name="Ensembl"/>
        </authorList>
    </citation>
    <scope>IDENTIFICATION</scope>
</reference>
<evidence type="ECO:0000256" key="1">
    <source>
        <dbReference type="SAM" id="MobiDB-lite"/>
    </source>
</evidence>
<accession>A0A8C3RW84</accession>
<keyword evidence="3" id="KW-1185">Reference proteome</keyword>
<evidence type="ECO:0000313" key="2">
    <source>
        <dbReference type="Ensembl" id="ENSCSRP00000005917.1"/>
    </source>
</evidence>
<reference evidence="2" key="2">
    <citation type="submission" date="2025-09" db="UniProtKB">
        <authorList>
            <consortium name="Ensembl"/>
        </authorList>
    </citation>
    <scope>IDENTIFICATION</scope>
</reference>
<organism evidence="2 3">
    <name type="scientific">Chelydra serpentina</name>
    <name type="common">Snapping turtle</name>
    <name type="synonym">Testudo serpentina</name>
    <dbReference type="NCBI Taxonomy" id="8475"/>
    <lineage>
        <taxon>Eukaryota</taxon>
        <taxon>Metazoa</taxon>
        <taxon>Chordata</taxon>
        <taxon>Craniata</taxon>
        <taxon>Vertebrata</taxon>
        <taxon>Euteleostomi</taxon>
        <taxon>Archelosauria</taxon>
        <taxon>Testudinata</taxon>
        <taxon>Testudines</taxon>
        <taxon>Cryptodira</taxon>
        <taxon>Durocryptodira</taxon>
        <taxon>Americhelydia</taxon>
        <taxon>Chelydroidea</taxon>
        <taxon>Chelydridae</taxon>
        <taxon>Chelydra</taxon>
    </lineage>
</organism>
<feature type="compositionally biased region" description="Basic and acidic residues" evidence="1">
    <location>
        <begin position="114"/>
        <end position="130"/>
    </location>
</feature>
<name>A0A8C3RW84_CHESE</name>
<dbReference type="AlphaFoldDB" id="A0A8C3RW84"/>
<evidence type="ECO:0000313" key="3">
    <source>
        <dbReference type="Proteomes" id="UP000694403"/>
    </source>
</evidence>
<protein>
    <submittedName>
        <fullName evidence="2">Uncharacterized protein</fullName>
    </submittedName>
</protein>
<dbReference type="Ensembl" id="ENSCSRT00000006109.1">
    <property type="protein sequence ID" value="ENSCSRP00000005917.1"/>
    <property type="gene ID" value="ENSCSRG00000004450.1"/>
</dbReference>